<accession>A0ACC0ILU0</accession>
<keyword evidence="2" id="KW-1185">Reference proteome</keyword>
<organism evidence="1 2">
    <name type="scientific">Camellia lanceoleosa</name>
    <dbReference type="NCBI Taxonomy" id="1840588"/>
    <lineage>
        <taxon>Eukaryota</taxon>
        <taxon>Viridiplantae</taxon>
        <taxon>Streptophyta</taxon>
        <taxon>Embryophyta</taxon>
        <taxon>Tracheophyta</taxon>
        <taxon>Spermatophyta</taxon>
        <taxon>Magnoliopsida</taxon>
        <taxon>eudicotyledons</taxon>
        <taxon>Gunneridae</taxon>
        <taxon>Pentapetalae</taxon>
        <taxon>asterids</taxon>
        <taxon>Ericales</taxon>
        <taxon>Theaceae</taxon>
        <taxon>Camellia</taxon>
    </lineage>
</organism>
<dbReference type="Proteomes" id="UP001060215">
    <property type="component" value="Chromosome 3"/>
</dbReference>
<evidence type="ECO:0000313" key="1">
    <source>
        <dbReference type="EMBL" id="KAI8025860.1"/>
    </source>
</evidence>
<protein>
    <submittedName>
        <fullName evidence="1">Uncharacterized protein</fullName>
    </submittedName>
</protein>
<name>A0ACC0ILU0_9ERIC</name>
<evidence type="ECO:0000313" key="2">
    <source>
        <dbReference type="Proteomes" id="UP001060215"/>
    </source>
</evidence>
<comment type="caution">
    <text evidence="1">The sequence shown here is derived from an EMBL/GenBank/DDBJ whole genome shotgun (WGS) entry which is preliminary data.</text>
</comment>
<proteinExistence type="predicted"/>
<sequence>MDVVSLTCTSPNKRSAPGLTSSAPLMEKNTRFLVDSSDDNDPNELKKSTSLGLNVIGGDALSVLVELKLKELTCRVESSQCNLVEAGSAACSALGLQDSLFTLNVRNTASPKHENSFQLNLHEDKSSRLYDIDFSSVDMLLKANQKCQVSEIVDKILPVYCSDSRDWRNWKEHNSSSNNSGRGKELDCQYPSPVSSLEPSSSGGSCCSSDSKTSSITNGSNQSLLAKRLPVEVETELSDSASSTLAPSTVEMMPGQQRDDSNLFDQLENQKTGFDEDAEQDCFNLRRKVLFDCVSECLELRCGGSLAGASKHQLNGQHCFKGRSGWLRNCTKEISSWASMEDLTVDELVDKDMSCWHGRWVDFETEAFEEGVEIEKGF</sequence>
<gene>
    <name evidence="1" type="ORF">LOK49_LG02G03280</name>
</gene>
<reference evidence="1 2" key="1">
    <citation type="journal article" date="2022" name="Plant J.">
        <title>Chromosome-level genome of Camellia lanceoleosa provides a valuable resource for understanding genome evolution and self-incompatibility.</title>
        <authorList>
            <person name="Gong W."/>
            <person name="Xiao S."/>
            <person name="Wang L."/>
            <person name="Liao Z."/>
            <person name="Chang Y."/>
            <person name="Mo W."/>
            <person name="Hu G."/>
            <person name="Li W."/>
            <person name="Zhao G."/>
            <person name="Zhu H."/>
            <person name="Hu X."/>
            <person name="Ji K."/>
            <person name="Xiang X."/>
            <person name="Song Q."/>
            <person name="Yuan D."/>
            <person name="Jin S."/>
            <person name="Zhang L."/>
        </authorList>
    </citation>
    <scope>NUCLEOTIDE SEQUENCE [LARGE SCALE GENOMIC DNA]</scope>
    <source>
        <strain evidence="1">SQ_2022a</strain>
    </source>
</reference>
<dbReference type="EMBL" id="CM045760">
    <property type="protein sequence ID" value="KAI8025860.1"/>
    <property type="molecule type" value="Genomic_DNA"/>
</dbReference>